<accession>A0AAD4Q7A7</accession>
<evidence type="ECO:0000313" key="3">
    <source>
        <dbReference type="Proteomes" id="UP001201163"/>
    </source>
</evidence>
<protein>
    <submittedName>
        <fullName evidence="2">Uncharacterized protein</fullName>
    </submittedName>
</protein>
<reference evidence="2" key="1">
    <citation type="submission" date="2022-01" db="EMBL/GenBank/DDBJ databases">
        <title>Comparative genomics reveals a dynamic genome evolution in the ectomycorrhizal milk-cap (Lactarius) mushrooms.</title>
        <authorList>
            <consortium name="DOE Joint Genome Institute"/>
            <person name="Lebreton A."/>
            <person name="Tang N."/>
            <person name="Kuo A."/>
            <person name="LaButti K."/>
            <person name="Drula E."/>
            <person name="Barry K."/>
            <person name="Clum A."/>
            <person name="Lipzen A."/>
            <person name="Mousain D."/>
            <person name="Ng V."/>
            <person name="Wang R."/>
            <person name="Wang X."/>
            <person name="Dai Y."/>
            <person name="Henrissat B."/>
            <person name="Grigoriev I.V."/>
            <person name="Guerin-Laguette A."/>
            <person name="Yu F."/>
            <person name="Martin F.M."/>
        </authorList>
    </citation>
    <scope>NUCLEOTIDE SEQUENCE</scope>
    <source>
        <strain evidence="2">QP</strain>
    </source>
</reference>
<feature type="region of interest" description="Disordered" evidence="1">
    <location>
        <begin position="15"/>
        <end position="47"/>
    </location>
</feature>
<dbReference type="EMBL" id="JAKELL010000270">
    <property type="protein sequence ID" value="KAH8977857.1"/>
    <property type="molecule type" value="Genomic_DNA"/>
</dbReference>
<organism evidence="2 3">
    <name type="scientific">Lactarius akahatsu</name>
    <dbReference type="NCBI Taxonomy" id="416441"/>
    <lineage>
        <taxon>Eukaryota</taxon>
        <taxon>Fungi</taxon>
        <taxon>Dikarya</taxon>
        <taxon>Basidiomycota</taxon>
        <taxon>Agaricomycotina</taxon>
        <taxon>Agaricomycetes</taxon>
        <taxon>Russulales</taxon>
        <taxon>Russulaceae</taxon>
        <taxon>Lactarius</taxon>
    </lineage>
</organism>
<dbReference type="AlphaFoldDB" id="A0AAD4Q7A7"/>
<name>A0AAD4Q7A7_9AGAM</name>
<proteinExistence type="predicted"/>
<keyword evidence="3" id="KW-1185">Reference proteome</keyword>
<evidence type="ECO:0000256" key="1">
    <source>
        <dbReference type="SAM" id="MobiDB-lite"/>
    </source>
</evidence>
<dbReference type="Proteomes" id="UP001201163">
    <property type="component" value="Unassembled WGS sequence"/>
</dbReference>
<evidence type="ECO:0000313" key="2">
    <source>
        <dbReference type="EMBL" id="KAH8977857.1"/>
    </source>
</evidence>
<gene>
    <name evidence="2" type="ORF">EDB92DRAFT_1822001</name>
</gene>
<sequence>MTRYKHDLEDTYRSLLYGENGARDGNNGSSDEDDADHRSDDSEWDDEATLVETLARQNTTKKRSFTRSNRRLRVASHDLDEDIILALLPVLNQGRNARPAPGREFITGLLGFDDVCKRFEKGSYRSAGFDAAYAKIEVHPIAIAPILRASF</sequence>
<comment type="caution">
    <text evidence="2">The sequence shown here is derived from an EMBL/GenBank/DDBJ whole genome shotgun (WGS) entry which is preliminary data.</text>
</comment>